<dbReference type="SUPFAM" id="SSF109797">
    <property type="entry name" value="Bacteriocin immunity protein-like"/>
    <property type="match status" value="1"/>
</dbReference>
<keyword evidence="1" id="KW-0079">Bacteriocin immunity</keyword>
<organism evidence="2 4">
    <name type="scientific">Lactobacillus acetotolerans</name>
    <dbReference type="NCBI Taxonomy" id="1600"/>
    <lineage>
        <taxon>Bacteria</taxon>
        <taxon>Bacillati</taxon>
        <taxon>Bacillota</taxon>
        <taxon>Bacilli</taxon>
        <taxon>Lactobacillales</taxon>
        <taxon>Lactobacillaceae</taxon>
        <taxon>Lactobacillus</taxon>
    </lineage>
</organism>
<proteinExistence type="predicted"/>
<dbReference type="InterPro" id="IPR023130">
    <property type="entry name" value="Ta0600-like_sf"/>
</dbReference>
<reference evidence="2 4" key="1">
    <citation type="submission" date="2015-03" db="EMBL/GenBank/DDBJ databases">
        <title>Complete genome sequence of Lactobacillus acetotolerans NBRC 13120.</title>
        <authorList>
            <person name="Toh H."/>
            <person name="Morita H."/>
            <person name="Fujita N."/>
        </authorList>
    </citation>
    <scope>NUCLEOTIDE SEQUENCE [LARGE SCALE GENOMIC DNA]</scope>
    <source>
        <strain evidence="2 4">NBRC 13120</strain>
    </source>
</reference>
<reference evidence="3 5" key="2">
    <citation type="submission" date="2019-09" db="EMBL/GenBank/DDBJ databases">
        <title>Genome sequencing of Lactobacillus acetotolerans.</title>
        <authorList>
            <person name="Kim K."/>
        </authorList>
    </citation>
    <scope>NUCLEOTIDE SEQUENCE [LARGE SCALE GENOMIC DNA]</scope>
    <source>
        <strain evidence="3 5">LA749</strain>
    </source>
</reference>
<keyword evidence="4" id="KW-1185">Reference proteome</keyword>
<dbReference type="Proteomes" id="UP000035709">
    <property type="component" value="Chromosome"/>
</dbReference>
<dbReference type="RefSeq" id="WP_082137190.1">
    <property type="nucleotide sequence ID" value="NZ_AP014808.1"/>
</dbReference>
<dbReference type="KEGG" id="lae:LBAT_1247"/>
<evidence type="ECO:0000313" key="4">
    <source>
        <dbReference type="Proteomes" id="UP000035709"/>
    </source>
</evidence>
<dbReference type="Proteomes" id="UP000325393">
    <property type="component" value="Chromosome"/>
</dbReference>
<dbReference type="STRING" id="1600.LBAT_1247"/>
<name>A0A0D6A4E2_9LACO</name>
<evidence type="ECO:0000313" key="5">
    <source>
        <dbReference type="Proteomes" id="UP000325393"/>
    </source>
</evidence>
<dbReference type="EMBL" id="AP014808">
    <property type="protein sequence ID" value="BAQ57636.1"/>
    <property type="molecule type" value="Genomic_DNA"/>
</dbReference>
<dbReference type="GeneID" id="78212586"/>
<sequence>MINFFVNNSRKKREQLDKEVYQYLNKFYNSFFSNIYNELNINKYKQIRDAIGLVMRKFDSHDHPLAYTSKLVMYIQARIALHHLHLTNQQQKLMQKLSEKTKYVNLNYVYTSPLDDARQFTNI</sequence>
<dbReference type="InterPro" id="IPR015046">
    <property type="entry name" value="LciA_Immunity-like"/>
</dbReference>
<evidence type="ECO:0000313" key="3">
    <source>
        <dbReference type="EMBL" id="QFG51616.1"/>
    </source>
</evidence>
<dbReference type="OrthoDB" id="2326251at2"/>
<gene>
    <name evidence="3" type="ORF">LA749_06250</name>
    <name evidence="2" type="ORF">LBAT_1247</name>
</gene>
<dbReference type="Gene3D" id="1.20.1440.50">
    <property type="entry name" value="Ta0600-like"/>
    <property type="match status" value="1"/>
</dbReference>
<dbReference type="PATRIC" id="fig|1600.4.peg.1272"/>
<dbReference type="AlphaFoldDB" id="A0A0D6A4E2"/>
<evidence type="ECO:0000256" key="1">
    <source>
        <dbReference type="ARBA" id="ARBA00023025"/>
    </source>
</evidence>
<dbReference type="EMBL" id="CP044496">
    <property type="protein sequence ID" value="QFG51616.1"/>
    <property type="molecule type" value="Genomic_DNA"/>
</dbReference>
<dbReference type="Pfam" id="PF08951">
    <property type="entry name" value="EntA_Immun"/>
    <property type="match status" value="1"/>
</dbReference>
<evidence type="ECO:0000313" key="2">
    <source>
        <dbReference type="EMBL" id="BAQ57636.1"/>
    </source>
</evidence>
<dbReference type="GO" id="GO:0030153">
    <property type="term" value="P:bacteriocin immunity"/>
    <property type="evidence" value="ECO:0007669"/>
    <property type="project" value="UniProtKB-KW"/>
</dbReference>
<protein>
    <submittedName>
        <fullName evidence="3">Bacteriocin immunity protein</fullName>
    </submittedName>
</protein>
<accession>A0A0D6A4E2</accession>